<gene>
    <name evidence="1" type="ORF">HNR30_003447</name>
</gene>
<evidence type="ECO:0000313" key="1">
    <source>
        <dbReference type="EMBL" id="MBA2892106.1"/>
    </source>
</evidence>
<dbReference type="EMBL" id="JACDUR010000003">
    <property type="protein sequence ID" value="MBA2892106.1"/>
    <property type="molecule type" value="Genomic_DNA"/>
</dbReference>
<comment type="caution">
    <text evidence="1">The sequence shown here is derived from an EMBL/GenBank/DDBJ whole genome shotgun (WGS) entry which is preliminary data.</text>
</comment>
<dbReference type="AlphaFoldDB" id="A0A7W0HQZ9"/>
<reference evidence="1 2" key="1">
    <citation type="submission" date="2020-07" db="EMBL/GenBank/DDBJ databases">
        <title>Genomic Encyclopedia of Type Strains, Phase IV (KMG-IV): sequencing the most valuable type-strain genomes for metagenomic binning, comparative biology and taxonomic classification.</title>
        <authorList>
            <person name="Goeker M."/>
        </authorList>
    </citation>
    <scope>NUCLEOTIDE SEQUENCE [LARGE SCALE GENOMIC DNA]</scope>
    <source>
        <strain evidence="1 2">DSM 45533</strain>
    </source>
</reference>
<dbReference type="Proteomes" id="UP000530928">
    <property type="component" value="Unassembled WGS sequence"/>
</dbReference>
<accession>A0A7W0HQZ9</accession>
<name>A0A7W0HQZ9_9ACTN</name>
<organism evidence="1 2">
    <name type="scientific">Nonomuraea soli</name>
    <dbReference type="NCBI Taxonomy" id="1032476"/>
    <lineage>
        <taxon>Bacteria</taxon>
        <taxon>Bacillati</taxon>
        <taxon>Actinomycetota</taxon>
        <taxon>Actinomycetes</taxon>
        <taxon>Streptosporangiales</taxon>
        <taxon>Streptosporangiaceae</taxon>
        <taxon>Nonomuraea</taxon>
    </lineage>
</organism>
<evidence type="ECO:0000313" key="2">
    <source>
        <dbReference type="Proteomes" id="UP000530928"/>
    </source>
</evidence>
<dbReference type="Gene3D" id="3.60.40.10">
    <property type="entry name" value="PPM-type phosphatase domain"/>
    <property type="match status" value="1"/>
</dbReference>
<dbReference type="InterPro" id="IPR036457">
    <property type="entry name" value="PPM-type-like_dom_sf"/>
</dbReference>
<sequence>MDVSFATLAGTHELPNEDAVAATPDFVAVVDGVSTSRLTTGCVHGTPWYASSLATQIVAVASREPGRELRRVLYAALEAVALSHADTCDLTADGTPSATVAIARAFGDRLDYLVLSDATVAIDLGAGVEVVSDKRVDALVGDLSRAAKTAAPGSVEQRDRLEELIATQRKLRNVEGGYWLAGAVPEAADHALVGSVPLGDVRSVAAMSDGASCLVDTYSAMDWGQALAMLADAGPGEWLYRVREVELADASKSRWPRYKVSDDATIVLCQGLSSAT</sequence>
<dbReference type="RefSeq" id="WP_181610828.1">
    <property type="nucleotide sequence ID" value="NZ_BAABAM010000002.1"/>
</dbReference>
<evidence type="ECO:0008006" key="3">
    <source>
        <dbReference type="Google" id="ProtNLM"/>
    </source>
</evidence>
<keyword evidence="2" id="KW-1185">Reference proteome</keyword>
<proteinExistence type="predicted"/>
<protein>
    <recommendedName>
        <fullName evidence="3">Integrase</fullName>
    </recommendedName>
</protein>